<dbReference type="PANTHER" id="PTHR42961">
    <property type="entry name" value="IRON-SULFUR PROTEIN NUBPL"/>
    <property type="match status" value="1"/>
</dbReference>
<evidence type="ECO:0000313" key="7">
    <source>
        <dbReference type="EMBL" id="EEC43399.1"/>
    </source>
</evidence>
<reference evidence="8 9" key="1">
    <citation type="journal article" date="2008" name="Nature">
        <title>The Phaeodactylum genome reveals the evolutionary history of diatom genomes.</title>
        <authorList>
            <person name="Bowler C."/>
            <person name="Allen A.E."/>
            <person name="Badger J.H."/>
            <person name="Grimwood J."/>
            <person name="Jabbari K."/>
            <person name="Kuo A."/>
            <person name="Maheswari U."/>
            <person name="Martens C."/>
            <person name="Maumus F."/>
            <person name="Otillar R.P."/>
            <person name="Rayko E."/>
            <person name="Salamov A."/>
            <person name="Vandepoele K."/>
            <person name="Beszteri B."/>
            <person name="Gruber A."/>
            <person name="Heijde M."/>
            <person name="Katinka M."/>
            <person name="Mock T."/>
            <person name="Valentin K."/>
            <person name="Verret F."/>
            <person name="Berges J.A."/>
            <person name="Brownlee C."/>
            <person name="Cadoret J.P."/>
            <person name="Chiovitti A."/>
            <person name="Choi C.J."/>
            <person name="Coesel S."/>
            <person name="De Martino A."/>
            <person name="Detter J.C."/>
            <person name="Durkin C."/>
            <person name="Falciatore A."/>
            <person name="Fournet J."/>
            <person name="Haruta M."/>
            <person name="Huysman M.J."/>
            <person name="Jenkins B.D."/>
            <person name="Jiroutova K."/>
            <person name="Jorgensen R.E."/>
            <person name="Joubert Y."/>
            <person name="Kaplan A."/>
            <person name="Kroger N."/>
            <person name="Kroth P.G."/>
            <person name="La Roche J."/>
            <person name="Lindquist E."/>
            <person name="Lommer M."/>
            <person name="Martin-Jezequel V."/>
            <person name="Lopez P.J."/>
            <person name="Lucas S."/>
            <person name="Mangogna M."/>
            <person name="McGinnis K."/>
            <person name="Medlin L.K."/>
            <person name="Montsant A."/>
            <person name="Oudot-Le Secq M.P."/>
            <person name="Napoli C."/>
            <person name="Obornik M."/>
            <person name="Parker M.S."/>
            <person name="Petit J.L."/>
            <person name="Porcel B.M."/>
            <person name="Poulsen N."/>
            <person name="Robison M."/>
            <person name="Rychlewski L."/>
            <person name="Rynearson T.A."/>
            <person name="Schmutz J."/>
            <person name="Shapiro H."/>
            <person name="Siaut M."/>
            <person name="Stanley M."/>
            <person name="Sussman M.R."/>
            <person name="Taylor A.R."/>
            <person name="Vardi A."/>
            <person name="von Dassow P."/>
            <person name="Vyverman W."/>
            <person name="Willis A."/>
            <person name="Wyrwicz L.S."/>
            <person name="Rokhsar D.S."/>
            <person name="Weissenbach J."/>
            <person name="Armbrust E.V."/>
            <person name="Green B.R."/>
            <person name="Van de Peer Y."/>
            <person name="Grigoriev I.V."/>
        </authorList>
    </citation>
    <scope>NUCLEOTIDE SEQUENCE [LARGE SCALE GENOMIC DNA]</scope>
    <source>
        <strain evidence="8 9">CCAP 1055/1</strain>
    </source>
</reference>
<sequence length="182" mass="18893">ILFLLFKGGVGKSTVAVNLAYELARMGGRVGLLDIDIYGPSLPLLIHPKDVTVRRSPKGTGMVYPIEHKGVKALSLGFVAKDSGVPGSGPNKNGAAIMRGPLAGKVVSQLLKGTDWGDLDVLVLDMPPGTGDVQIGVLQDLQLSGAVAVTTPSKLALSDTQKGIEMFTSMGVPTLSVVENMS</sequence>
<dbReference type="RefSeq" id="XP_002184169.1">
    <property type="nucleotide sequence ID" value="XM_002184133.1"/>
</dbReference>
<evidence type="ECO:0000256" key="2">
    <source>
        <dbReference type="ARBA" id="ARBA00022741"/>
    </source>
</evidence>
<evidence type="ECO:0000256" key="1">
    <source>
        <dbReference type="ARBA" id="ARBA00022723"/>
    </source>
</evidence>
<dbReference type="InterPro" id="IPR033756">
    <property type="entry name" value="YlxH/NBP35"/>
</dbReference>
<organism evidence="8 9">
    <name type="scientific">Phaeodactylum tricornutum (strain CCAP 1055/1)</name>
    <dbReference type="NCBI Taxonomy" id="556484"/>
    <lineage>
        <taxon>Eukaryota</taxon>
        <taxon>Sar</taxon>
        <taxon>Stramenopiles</taxon>
        <taxon>Ochrophyta</taxon>
        <taxon>Bacillariophyta</taxon>
        <taxon>Bacillariophyceae</taxon>
        <taxon>Bacillariophycidae</taxon>
        <taxon>Naviculales</taxon>
        <taxon>Phaeodactylaceae</taxon>
        <taxon>Phaeodactylum</taxon>
    </lineage>
</organism>
<proteinExistence type="inferred from homology"/>
<evidence type="ECO:0000256" key="4">
    <source>
        <dbReference type="ARBA" id="ARBA00023004"/>
    </source>
</evidence>
<comment type="similarity">
    <text evidence="6">Belongs to the Mrp/NBP35 ATP-binding proteins family.</text>
</comment>
<feature type="non-terminal residue" evidence="8">
    <location>
        <position position="182"/>
    </location>
</feature>
<dbReference type="EMBL" id="CM000630">
    <property type="protein sequence ID" value="EEC43399.1"/>
    <property type="molecule type" value="Genomic_DNA"/>
</dbReference>
<dbReference type="InParanoid" id="B7GAC0"/>
<dbReference type="Proteomes" id="UP000000759">
    <property type="component" value="Chromosome 28"/>
</dbReference>
<dbReference type="CDD" id="cd02037">
    <property type="entry name" value="Mrp_NBP35"/>
    <property type="match status" value="1"/>
</dbReference>
<keyword evidence="9" id="KW-1185">Reference proteome</keyword>
<keyword evidence="1" id="KW-0479">Metal-binding</keyword>
<keyword evidence="4" id="KW-0408">Iron</keyword>
<keyword evidence="2" id="KW-0547">Nucleotide-binding</keyword>
<dbReference type="KEGG" id="pti:PHATRDRAFT_4593"/>
<dbReference type="InterPro" id="IPR044304">
    <property type="entry name" value="NUBPL-like"/>
</dbReference>
<dbReference type="eggNOG" id="KOG3022">
    <property type="taxonomic scope" value="Eukaryota"/>
</dbReference>
<protein>
    <submittedName>
        <fullName evidence="8">Uncharacterized protein</fullName>
    </submittedName>
</protein>
<dbReference type="OrthoDB" id="1741334at2759"/>
<dbReference type="GeneID" id="7199081"/>
<dbReference type="GO" id="GO:0046872">
    <property type="term" value="F:metal ion binding"/>
    <property type="evidence" value="ECO:0007669"/>
    <property type="project" value="UniProtKB-KW"/>
</dbReference>
<keyword evidence="5" id="KW-0411">Iron-sulfur</keyword>
<dbReference type="STRING" id="556484.B7GAC0"/>
<gene>
    <name evidence="7" type="ORF">PHATRDRAFT_16719</name>
    <name evidence="8" type="ORF">PHATRDRAFT_4593</name>
</gene>
<dbReference type="GO" id="GO:0140663">
    <property type="term" value="F:ATP-dependent FeS chaperone activity"/>
    <property type="evidence" value="ECO:0007669"/>
    <property type="project" value="InterPro"/>
</dbReference>
<dbReference type="InterPro" id="IPR019591">
    <property type="entry name" value="Mrp/NBP35_ATP-bd"/>
</dbReference>
<dbReference type="GeneID" id="7195876"/>
<dbReference type="SUPFAM" id="SSF52540">
    <property type="entry name" value="P-loop containing nucleoside triphosphate hydrolases"/>
    <property type="match status" value="1"/>
</dbReference>
<dbReference type="KEGG" id="pti:PHATRDRAFT_16719"/>
<dbReference type="Proteomes" id="UP000000759">
    <property type="component" value="Chromosome 22"/>
</dbReference>
<dbReference type="Pfam" id="PF10609">
    <property type="entry name" value="ParA"/>
    <property type="match status" value="1"/>
</dbReference>
<dbReference type="InterPro" id="IPR000808">
    <property type="entry name" value="Mrp-like_CS"/>
</dbReference>
<feature type="non-terminal residue" evidence="8">
    <location>
        <position position="1"/>
    </location>
</feature>
<dbReference type="EMBL" id="CM000624">
    <property type="protein sequence ID" value="EEC44347.1"/>
    <property type="molecule type" value="Genomic_DNA"/>
</dbReference>
<evidence type="ECO:0000256" key="5">
    <source>
        <dbReference type="ARBA" id="ARBA00023014"/>
    </source>
</evidence>
<dbReference type="Gene3D" id="3.40.50.300">
    <property type="entry name" value="P-loop containing nucleotide triphosphate hydrolases"/>
    <property type="match status" value="1"/>
</dbReference>
<evidence type="ECO:0000313" key="8">
    <source>
        <dbReference type="EMBL" id="EEC44347.1"/>
    </source>
</evidence>
<evidence type="ECO:0000313" key="9">
    <source>
        <dbReference type="Proteomes" id="UP000000759"/>
    </source>
</evidence>
<accession>B7GAC0</accession>
<dbReference type="RefSeq" id="XP_002185267.1">
    <property type="nucleotide sequence ID" value="XM_002185231.1"/>
</dbReference>
<evidence type="ECO:0000256" key="6">
    <source>
        <dbReference type="ARBA" id="ARBA00024036"/>
    </source>
</evidence>
<dbReference type="PROSITE" id="PS01215">
    <property type="entry name" value="MRP"/>
    <property type="match status" value="1"/>
</dbReference>
<name>B7GAC0_PHATC</name>
<dbReference type="GO" id="GO:0005524">
    <property type="term" value="F:ATP binding"/>
    <property type="evidence" value="ECO:0007669"/>
    <property type="project" value="UniProtKB-KW"/>
</dbReference>
<reference evidence="9" key="2">
    <citation type="submission" date="2008-08" db="EMBL/GenBank/DDBJ databases">
        <authorList>
            <consortium name="Diatom Consortium"/>
            <person name="Grigoriev I."/>
            <person name="Grimwood J."/>
            <person name="Kuo A."/>
            <person name="Otillar R.P."/>
            <person name="Salamov A."/>
            <person name="Detter J.C."/>
            <person name="Lindquist E."/>
            <person name="Shapiro H."/>
            <person name="Lucas S."/>
            <person name="Glavina del Rio T."/>
            <person name="Pitluck S."/>
            <person name="Rokhsar D."/>
            <person name="Bowler C."/>
        </authorList>
    </citation>
    <scope>GENOME REANNOTATION</scope>
    <source>
        <strain evidence="9">CCAP 1055/1</strain>
    </source>
</reference>
<evidence type="ECO:0000256" key="3">
    <source>
        <dbReference type="ARBA" id="ARBA00022840"/>
    </source>
</evidence>
<dbReference type="GO" id="GO:0016226">
    <property type="term" value="P:iron-sulfur cluster assembly"/>
    <property type="evidence" value="ECO:0007669"/>
    <property type="project" value="InterPro"/>
</dbReference>
<dbReference type="PANTHER" id="PTHR42961:SF2">
    <property type="entry name" value="IRON-SULFUR PROTEIN NUBPL"/>
    <property type="match status" value="1"/>
</dbReference>
<keyword evidence="3" id="KW-0067">ATP-binding</keyword>
<dbReference type="InterPro" id="IPR027417">
    <property type="entry name" value="P-loop_NTPase"/>
</dbReference>
<dbReference type="AlphaFoldDB" id="B7GAC0"/>
<dbReference type="GO" id="GO:0051539">
    <property type="term" value="F:4 iron, 4 sulfur cluster binding"/>
    <property type="evidence" value="ECO:0007669"/>
    <property type="project" value="TreeGrafter"/>
</dbReference>
<dbReference type="PaxDb" id="2850-Phatr16719"/>
<dbReference type="HOGENOM" id="CLU_024839_1_2_1"/>